<keyword evidence="1" id="KW-0812">Transmembrane</keyword>
<evidence type="ECO:0000256" key="1">
    <source>
        <dbReference type="SAM" id="Phobius"/>
    </source>
</evidence>
<accession>A0A4S2MHN1</accession>
<gene>
    <name evidence="2" type="ORF">EX30DRAFT_390573</name>
</gene>
<feature type="transmembrane region" description="Helical" evidence="1">
    <location>
        <begin position="62"/>
        <end position="84"/>
    </location>
</feature>
<name>A0A4S2MHN1_9PEZI</name>
<keyword evidence="3" id="KW-1185">Reference proteome</keyword>
<dbReference type="AlphaFoldDB" id="A0A4S2MHN1"/>
<evidence type="ECO:0000313" key="2">
    <source>
        <dbReference type="EMBL" id="TGZ76376.1"/>
    </source>
</evidence>
<protein>
    <submittedName>
        <fullName evidence="2">Uncharacterized protein</fullName>
    </submittedName>
</protein>
<organism evidence="2 3">
    <name type="scientific">Ascodesmis nigricans</name>
    <dbReference type="NCBI Taxonomy" id="341454"/>
    <lineage>
        <taxon>Eukaryota</taxon>
        <taxon>Fungi</taxon>
        <taxon>Dikarya</taxon>
        <taxon>Ascomycota</taxon>
        <taxon>Pezizomycotina</taxon>
        <taxon>Pezizomycetes</taxon>
        <taxon>Pezizales</taxon>
        <taxon>Ascodesmidaceae</taxon>
        <taxon>Ascodesmis</taxon>
    </lineage>
</organism>
<feature type="transmembrane region" description="Helical" evidence="1">
    <location>
        <begin position="35"/>
        <end position="55"/>
    </location>
</feature>
<feature type="transmembrane region" description="Helical" evidence="1">
    <location>
        <begin position="96"/>
        <end position="117"/>
    </location>
</feature>
<reference evidence="2 3" key="1">
    <citation type="submission" date="2019-04" db="EMBL/GenBank/DDBJ databases">
        <title>Comparative genomics and transcriptomics to analyze fruiting body development in filamentous ascomycetes.</title>
        <authorList>
            <consortium name="DOE Joint Genome Institute"/>
            <person name="Lutkenhaus R."/>
            <person name="Traeger S."/>
            <person name="Breuer J."/>
            <person name="Kuo A."/>
            <person name="Lipzen A."/>
            <person name="Pangilinan J."/>
            <person name="Dilworth D."/>
            <person name="Sandor L."/>
            <person name="Poggeler S."/>
            <person name="Barry K."/>
            <person name="Grigoriev I.V."/>
            <person name="Nowrousian M."/>
        </authorList>
    </citation>
    <scope>NUCLEOTIDE SEQUENCE [LARGE SCALE GENOMIC DNA]</scope>
    <source>
        <strain evidence="2 3">CBS 389.68</strain>
    </source>
</reference>
<sequence>MFSLTVSPLSYDSPVCSETRSRSDTFLILSPHSGYFLMFTSSYVSFVTCYISYVLCLTYVMVSYLSGLLSGYCYPLQICITLLYYLRTSHTLDHTFVTPLLSYIMYGVSGWWILLGLKRHCM</sequence>
<keyword evidence="1" id="KW-1133">Transmembrane helix</keyword>
<dbReference type="InParanoid" id="A0A4S2MHN1"/>
<feature type="non-terminal residue" evidence="2">
    <location>
        <position position="122"/>
    </location>
</feature>
<keyword evidence="1" id="KW-0472">Membrane</keyword>
<dbReference type="Proteomes" id="UP000298138">
    <property type="component" value="Unassembled WGS sequence"/>
</dbReference>
<evidence type="ECO:0000313" key="3">
    <source>
        <dbReference type="Proteomes" id="UP000298138"/>
    </source>
</evidence>
<proteinExistence type="predicted"/>
<dbReference type="EMBL" id="ML220181">
    <property type="protein sequence ID" value="TGZ76376.1"/>
    <property type="molecule type" value="Genomic_DNA"/>
</dbReference>